<accession>A0ABU6NTS0</accession>
<gene>
    <name evidence="1" type="ORF">P9271_00135</name>
</gene>
<dbReference type="InterPro" id="IPR022555">
    <property type="entry name" value="DUF2577"/>
</dbReference>
<dbReference type="Pfam" id="PF10844">
    <property type="entry name" value="DUF2577"/>
    <property type="match status" value="1"/>
</dbReference>
<evidence type="ECO:0000313" key="2">
    <source>
        <dbReference type="Proteomes" id="UP001342826"/>
    </source>
</evidence>
<comment type="caution">
    <text evidence="1">The sequence shown here is derived from an EMBL/GenBank/DDBJ whole genome shotgun (WGS) entry which is preliminary data.</text>
</comment>
<name>A0ABU6NTS0_9BACI</name>
<evidence type="ECO:0000313" key="1">
    <source>
        <dbReference type="EMBL" id="MED4399767.1"/>
    </source>
</evidence>
<sequence length="148" mass="17315">MPKRLQIEGDGFSKIIQIMRETGYNKGETHILGTVTKKPPDLKIKLDNFPFELDKNDLIIAEHLTRHKRIVTIRHLEGAERNLGDRMEKDYCEGDLISDDLVAPYTSFAFNYVEMQYEDVLKEDDRVIVIVNEEDMTFTVYDRAVKYK</sequence>
<reference evidence="1 2" key="1">
    <citation type="submission" date="2023-03" db="EMBL/GenBank/DDBJ databases">
        <title>Bacillus Genome Sequencing.</title>
        <authorList>
            <person name="Dunlap C."/>
        </authorList>
    </citation>
    <scope>NUCLEOTIDE SEQUENCE [LARGE SCALE GENOMIC DNA]</scope>
    <source>
        <strain evidence="1 2">NRS-1717</strain>
    </source>
</reference>
<organism evidence="1 2">
    <name type="scientific">Metabacillus fastidiosus</name>
    <dbReference type="NCBI Taxonomy" id="1458"/>
    <lineage>
        <taxon>Bacteria</taxon>
        <taxon>Bacillati</taxon>
        <taxon>Bacillota</taxon>
        <taxon>Bacilli</taxon>
        <taxon>Bacillales</taxon>
        <taxon>Bacillaceae</taxon>
        <taxon>Metabacillus</taxon>
    </lineage>
</organism>
<protein>
    <submittedName>
        <fullName evidence="1">DUF2577 family protein</fullName>
    </submittedName>
</protein>
<proteinExistence type="predicted"/>
<dbReference type="RefSeq" id="WP_328014488.1">
    <property type="nucleotide sequence ID" value="NZ_JARTFS010000001.1"/>
</dbReference>
<keyword evidence="2" id="KW-1185">Reference proteome</keyword>
<dbReference type="EMBL" id="JARTFS010000001">
    <property type="protein sequence ID" value="MED4399767.1"/>
    <property type="molecule type" value="Genomic_DNA"/>
</dbReference>
<dbReference type="Proteomes" id="UP001342826">
    <property type="component" value="Unassembled WGS sequence"/>
</dbReference>